<accession>A0A2P8IFA8</accession>
<protein>
    <submittedName>
        <fullName evidence="2">Uncharacterized protein</fullName>
    </submittedName>
</protein>
<evidence type="ECO:0000313" key="3">
    <source>
        <dbReference type="Proteomes" id="UP000241118"/>
    </source>
</evidence>
<evidence type="ECO:0000256" key="1">
    <source>
        <dbReference type="SAM" id="Phobius"/>
    </source>
</evidence>
<dbReference type="AlphaFoldDB" id="A0A2P8IFA8"/>
<dbReference type="EMBL" id="PYAX01000002">
    <property type="protein sequence ID" value="PSL57130.1"/>
    <property type="molecule type" value="Genomic_DNA"/>
</dbReference>
<gene>
    <name evidence="2" type="ORF">B0I31_102107</name>
</gene>
<organism evidence="2 3">
    <name type="scientific">Saccharothrix carnea</name>
    <dbReference type="NCBI Taxonomy" id="1280637"/>
    <lineage>
        <taxon>Bacteria</taxon>
        <taxon>Bacillati</taxon>
        <taxon>Actinomycetota</taxon>
        <taxon>Actinomycetes</taxon>
        <taxon>Pseudonocardiales</taxon>
        <taxon>Pseudonocardiaceae</taxon>
        <taxon>Saccharothrix</taxon>
    </lineage>
</organism>
<keyword evidence="1" id="KW-1133">Transmembrane helix</keyword>
<sequence>MVVAWSELASDLGGVALFLVWLVIPLLYLVAVGRRYVRQCQENAQAAVWARDEVCLIREEQREGSHDGDAGE</sequence>
<keyword evidence="1" id="KW-0812">Transmembrane</keyword>
<reference evidence="2 3" key="1">
    <citation type="submission" date="2018-03" db="EMBL/GenBank/DDBJ databases">
        <title>Genomic Encyclopedia of Type Strains, Phase III (KMG-III): the genomes of soil and plant-associated and newly described type strains.</title>
        <authorList>
            <person name="Whitman W."/>
        </authorList>
    </citation>
    <scope>NUCLEOTIDE SEQUENCE [LARGE SCALE GENOMIC DNA]</scope>
    <source>
        <strain evidence="2 3">CGMCC 4.7097</strain>
    </source>
</reference>
<dbReference type="Proteomes" id="UP000241118">
    <property type="component" value="Unassembled WGS sequence"/>
</dbReference>
<feature type="transmembrane region" description="Helical" evidence="1">
    <location>
        <begin position="12"/>
        <end position="31"/>
    </location>
</feature>
<name>A0A2P8IFA8_SACCR</name>
<keyword evidence="1" id="KW-0472">Membrane</keyword>
<comment type="caution">
    <text evidence="2">The sequence shown here is derived from an EMBL/GenBank/DDBJ whole genome shotgun (WGS) entry which is preliminary data.</text>
</comment>
<evidence type="ECO:0000313" key="2">
    <source>
        <dbReference type="EMBL" id="PSL57130.1"/>
    </source>
</evidence>
<proteinExistence type="predicted"/>
<keyword evidence="3" id="KW-1185">Reference proteome</keyword>